<evidence type="ECO:0000313" key="1">
    <source>
        <dbReference type="EMBL" id="KAG0144624.1"/>
    </source>
</evidence>
<name>A0A9P6TAH2_9BASI</name>
<sequence>MITSIQLIRTHLSDQYGVAGNSKDIRKAAKKLLNTYTEDLAFALQSPRIYYSMAPAQPSALAQLFQQIIETEDLELEISPTLNSRPTISQLKTSKLLPPSRDGIATIMIKEWKRSKNVIKWEQCKHFLRHFTHCGHQAEMRNSLSLFCRHQSRLQTWRITNVR</sequence>
<reference evidence="1" key="1">
    <citation type="submission" date="2013-11" db="EMBL/GenBank/DDBJ databases">
        <title>Genome sequence of the fusiform rust pathogen reveals effectors for host alternation and coevolution with pine.</title>
        <authorList>
            <consortium name="DOE Joint Genome Institute"/>
            <person name="Smith K."/>
            <person name="Pendleton A."/>
            <person name="Kubisiak T."/>
            <person name="Anderson C."/>
            <person name="Salamov A."/>
            <person name="Aerts A."/>
            <person name="Riley R."/>
            <person name="Clum A."/>
            <person name="Lindquist E."/>
            <person name="Ence D."/>
            <person name="Campbell M."/>
            <person name="Kronenberg Z."/>
            <person name="Feau N."/>
            <person name="Dhillon B."/>
            <person name="Hamelin R."/>
            <person name="Burleigh J."/>
            <person name="Smith J."/>
            <person name="Yandell M."/>
            <person name="Nelson C."/>
            <person name="Grigoriev I."/>
            <person name="Davis J."/>
        </authorList>
    </citation>
    <scope>NUCLEOTIDE SEQUENCE</scope>
    <source>
        <strain evidence="1">G11</strain>
    </source>
</reference>
<protein>
    <submittedName>
        <fullName evidence="1">Uncharacterized protein</fullName>
    </submittedName>
</protein>
<gene>
    <name evidence="1" type="ORF">CROQUDRAFT_617969</name>
</gene>
<keyword evidence="2" id="KW-1185">Reference proteome</keyword>
<accession>A0A9P6TAH2</accession>
<organism evidence="1 2">
    <name type="scientific">Cronartium quercuum f. sp. fusiforme G11</name>
    <dbReference type="NCBI Taxonomy" id="708437"/>
    <lineage>
        <taxon>Eukaryota</taxon>
        <taxon>Fungi</taxon>
        <taxon>Dikarya</taxon>
        <taxon>Basidiomycota</taxon>
        <taxon>Pucciniomycotina</taxon>
        <taxon>Pucciniomycetes</taxon>
        <taxon>Pucciniales</taxon>
        <taxon>Coleosporiaceae</taxon>
        <taxon>Cronartium</taxon>
    </lineage>
</organism>
<proteinExistence type="predicted"/>
<comment type="caution">
    <text evidence="1">The sequence shown here is derived from an EMBL/GenBank/DDBJ whole genome shotgun (WGS) entry which is preliminary data.</text>
</comment>
<evidence type="ECO:0000313" key="2">
    <source>
        <dbReference type="Proteomes" id="UP000886653"/>
    </source>
</evidence>
<dbReference type="Proteomes" id="UP000886653">
    <property type="component" value="Unassembled WGS sequence"/>
</dbReference>
<dbReference type="AlphaFoldDB" id="A0A9P6TAH2"/>
<dbReference type="EMBL" id="MU167292">
    <property type="protein sequence ID" value="KAG0144624.1"/>
    <property type="molecule type" value="Genomic_DNA"/>
</dbReference>